<dbReference type="Gene3D" id="3.40.50.720">
    <property type="entry name" value="NAD(P)-binding Rossmann-like Domain"/>
    <property type="match status" value="1"/>
</dbReference>
<keyword evidence="1" id="KW-0560">Oxidoreductase</keyword>
<dbReference type="GO" id="GO:0102965">
    <property type="term" value="F:alcohol-forming long-chain fatty acyl-CoA reductase activity"/>
    <property type="evidence" value="ECO:0007669"/>
    <property type="project" value="UniProtKB-EC"/>
</dbReference>
<name>A0A3S4QBZ7_9ACAR</name>
<dbReference type="SUPFAM" id="SSF51735">
    <property type="entry name" value="NAD(P)-binding Rossmann-fold domains"/>
    <property type="match status" value="1"/>
</dbReference>
<feature type="transmembrane region" description="Helical" evidence="1">
    <location>
        <begin position="247"/>
        <end position="265"/>
    </location>
</feature>
<keyword evidence="1" id="KW-0812">Transmembrane</keyword>
<proteinExistence type="inferred from homology"/>
<comment type="caution">
    <text evidence="3">The sequence shown here is derived from an EMBL/GenBank/DDBJ whole genome shotgun (WGS) entry which is preliminary data.</text>
</comment>
<keyword evidence="4" id="KW-1185">Reference proteome</keyword>
<dbReference type="PANTHER" id="PTHR11011:SF45">
    <property type="entry name" value="FATTY ACYL-COA REDUCTASE CG8306-RELATED"/>
    <property type="match status" value="1"/>
</dbReference>
<keyword evidence="1" id="KW-0472">Membrane</keyword>
<organism evidence="3 4">
    <name type="scientific">Dinothrombium tinctorium</name>
    <dbReference type="NCBI Taxonomy" id="1965070"/>
    <lineage>
        <taxon>Eukaryota</taxon>
        <taxon>Metazoa</taxon>
        <taxon>Ecdysozoa</taxon>
        <taxon>Arthropoda</taxon>
        <taxon>Chelicerata</taxon>
        <taxon>Arachnida</taxon>
        <taxon>Acari</taxon>
        <taxon>Acariformes</taxon>
        <taxon>Trombidiformes</taxon>
        <taxon>Prostigmata</taxon>
        <taxon>Anystina</taxon>
        <taxon>Parasitengona</taxon>
        <taxon>Trombidioidea</taxon>
        <taxon>Trombidiidae</taxon>
        <taxon>Dinothrombium</taxon>
    </lineage>
</organism>
<evidence type="ECO:0000256" key="1">
    <source>
        <dbReference type="RuleBase" id="RU363097"/>
    </source>
</evidence>
<comment type="catalytic activity">
    <reaction evidence="1">
        <text>a long-chain fatty acyl-CoA + 2 NADPH + 2 H(+) = a long-chain primary fatty alcohol + 2 NADP(+) + CoA</text>
        <dbReference type="Rhea" id="RHEA:52716"/>
        <dbReference type="ChEBI" id="CHEBI:15378"/>
        <dbReference type="ChEBI" id="CHEBI:57287"/>
        <dbReference type="ChEBI" id="CHEBI:57783"/>
        <dbReference type="ChEBI" id="CHEBI:58349"/>
        <dbReference type="ChEBI" id="CHEBI:77396"/>
        <dbReference type="ChEBI" id="CHEBI:83139"/>
        <dbReference type="EC" id="1.2.1.84"/>
    </reaction>
</comment>
<dbReference type="InterPro" id="IPR026055">
    <property type="entry name" value="FAR"/>
</dbReference>
<accession>A0A3S4QBZ7</accession>
<evidence type="ECO:0000259" key="2">
    <source>
        <dbReference type="Pfam" id="PF07993"/>
    </source>
</evidence>
<keyword evidence="1" id="KW-1133">Transmembrane helix</keyword>
<keyword evidence="1" id="KW-0444">Lipid biosynthesis</keyword>
<dbReference type="InterPro" id="IPR013120">
    <property type="entry name" value="FAR_NAD-bd"/>
</dbReference>
<dbReference type="OrthoDB" id="429813at2759"/>
<comment type="function">
    <text evidence="1">Catalyzes the reduction of fatty acyl-CoA to fatty alcohols.</text>
</comment>
<dbReference type="PANTHER" id="PTHR11011">
    <property type="entry name" value="MALE STERILITY PROTEIN 2-RELATED"/>
    <property type="match status" value="1"/>
</dbReference>
<dbReference type="Pfam" id="PF07993">
    <property type="entry name" value="NAD_binding_4"/>
    <property type="match status" value="1"/>
</dbReference>
<dbReference type="GO" id="GO:0035336">
    <property type="term" value="P:long-chain fatty-acyl-CoA metabolic process"/>
    <property type="evidence" value="ECO:0007669"/>
    <property type="project" value="TreeGrafter"/>
</dbReference>
<dbReference type="Proteomes" id="UP000285301">
    <property type="component" value="Unassembled WGS sequence"/>
</dbReference>
<dbReference type="STRING" id="1965070.A0A3S4QBZ7"/>
<gene>
    <name evidence="3" type="ORF">B4U79_08522</name>
</gene>
<feature type="non-terminal residue" evidence="3">
    <location>
        <position position="1"/>
    </location>
</feature>
<dbReference type="EC" id="1.2.1.84" evidence="1"/>
<keyword evidence="1" id="KW-0521">NADP</keyword>
<reference evidence="3 4" key="1">
    <citation type="journal article" date="2018" name="Gigascience">
        <title>Genomes of trombidid mites reveal novel predicted allergens and laterally-transferred genes associated with secondary metabolism.</title>
        <authorList>
            <person name="Dong X."/>
            <person name="Chaisiri K."/>
            <person name="Xia D."/>
            <person name="Armstrong S.D."/>
            <person name="Fang Y."/>
            <person name="Donnelly M.J."/>
            <person name="Kadowaki T."/>
            <person name="McGarry J.W."/>
            <person name="Darby A.C."/>
            <person name="Makepeace B.L."/>
        </authorList>
    </citation>
    <scope>NUCLEOTIDE SEQUENCE [LARGE SCALE GENOMIC DNA]</scope>
    <source>
        <strain evidence="3">UoL-WK</strain>
    </source>
</reference>
<feature type="domain" description="Thioester reductase (TE)" evidence="2">
    <location>
        <begin position="1"/>
        <end position="158"/>
    </location>
</feature>
<evidence type="ECO:0000313" key="3">
    <source>
        <dbReference type="EMBL" id="RWS01448.1"/>
    </source>
</evidence>
<comment type="similarity">
    <text evidence="1">Belongs to the fatty acyl-CoA reductase family.</text>
</comment>
<sequence>NAIGTENLMLFAKTIKKIECIIHTSTAYSNCHLKEIPEEIVPLNEEIDVLMKKFKSMKGEELENEALKYFEGRPNNYTFTKALAEHIVVKLHGNIPTAIVRPALVISSYEEPCSGFLNTLVGPAGLAILTGIGIVQIINFDLSKHVEYTSVDVLANATLAITTEISKTKYEKKDFYSFTVLYSFRPTKPKVYNIVSSILNPLPENYDVYMKIYNLYIETPSIYMLRPMMIPKRVNYHNPTIYRIKRFFYHTVFAVIIDIFLTLFGQKRM</sequence>
<dbReference type="GO" id="GO:0005777">
    <property type="term" value="C:peroxisome"/>
    <property type="evidence" value="ECO:0007669"/>
    <property type="project" value="TreeGrafter"/>
</dbReference>
<dbReference type="GO" id="GO:0080019">
    <property type="term" value="F:alcohol-forming very long-chain fatty acyl-CoA reductase activity"/>
    <property type="evidence" value="ECO:0007669"/>
    <property type="project" value="InterPro"/>
</dbReference>
<evidence type="ECO:0000313" key="4">
    <source>
        <dbReference type="Proteomes" id="UP000285301"/>
    </source>
</evidence>
<dbReference type="InterPro" id="IPR036291">
    <property type="entry name" value="NAD(P)-bd_dom_sf"/>
</dbReference>
<dbReference type="EMBL" id="NCKU01009184">
    <property type="protein sequence ID" value="RWS01448.1"/>
    <property type="molecule type" value="Genomic_DNA"/>
</dbReference>
<keyword evidence="1" id="KW-0443">Lipid metabolism</keyword>
<protein>
    <recommendedName>
        <fullName evidence="1">Fatty acyl-CoA reductase</fullName>
        <ecNumber evidence="1">1.2.1.84</ecNumber>
    </recommendedName>
</protein>
<dbReference type="AlphaFoldDB" id="A0A3S4QBZ7"/>